<evidence type="ECO:0000313" key="1">
    <source>
        <dbReference type="EMBL" id="CAA9391491.1"/>
    </source>
</evidence>
<dbReference type="EMBL" id="CADCUU010000070">
    <property type="protein sequence ID" value="CAA9391491.1"/>
    <property type="molecule type" value="Genomic_DNA"/>
</dbReference>
<organism evidence="1">
    <name type="scientific">uncultured Rubellimicrobium sp</name>
    <dbReference type="NCBI Taxonomy" id="543078"/>
    <lineage>
        <taxon>Bacteria</taxon>
        <taxon>Pseudomonadati</taxon>
        <taxon>Pseudomonadota</taxon>
        <taxon>Alphaproteobacteria</taxon>
        <taxon>Rhodobacterales</taxon>
        <taxon>Roseobacteraceae</taxon>
        <taxon>Rubellimicrobium</taxon>
        <taxon>environmental samples</taxon>
    </lineage>
</organism>
<dbReference type="GO" id="GO:0008728">
    <property type="term" value="F:GTP diphosphokinase activity"/>
    <property type="evidence" value="ECO:0007669"/>
    <property type="project" value="UniProtKB-EC"/>
</dbReference>
<dbReference type="GO" id="GO:0008893">
    <property type="term" value="F:guanosine-3',5'-bis(diphosphate) 3'-diphosphatase activity"/>
    <property type="evidence" value="ECO:0007669"/>
    <property type="project" value="UniProtKB-EC"/>
</dbReference>
<dbReference type="Gene3D" id="1.10.3210.10">
    <property type="entry name" value="Hypothetical protein af1432"/>
    <property type="match status" value="1"/>
</dbReference>
<dbReference type="GO" id="GO:0016301">
    <property type="term" value="F:kinase activity"/>
    <property type="evidence" value="ECO:0007669"/>
    <property type="project" value="UniProtKB-KW"/>
</dbReference>
<dbReference type="EC" id="3.1.7.2" evidence="1"/>
<keyword evidence="1" id="KW-0378">Hydrolase</keyword>
<dbReference type="AlphaFoldDB" id="A0A6J4NM64"/>
<proteinExistence type="predicted"/>
<dbReference type="EC" id="2.7.6.5" evidence="1"/>
<dbReference type="PANTHER" id="PTHR46246">
    <property type="entry name" value="GUANOSINE-3',5'-BIS(DIPHOSPHATE) 3'-PYROPHOSPHOHYDROLASE MESH1"/>
    <property type="match status" value="1"/>
</dbReference>
<keyword evidence="1" id="KW-0418">Kinase</keyword>
<dbReference type="Pfam" id="PF13328">
    <property type="entry name" value="HD_4"/>
    <property type="match status" value="1"/>
</dbReference>
<accession>A0A6J4NM64</accession>
<sequence length="182" mass="20053">MTHHDTLRRITEAFDFAAKVHSGQTRKGHAAEPYVNHVADVAARLARSPHATETTVIAAILHDTVEDTDHSIEEIAARFGAEVAAYVAEVTDDSTLDRAEQRRRQVEDAAHKSDGAKRIKLADKASNLTALAESPPHFWDIGRKRDYLAWARAVAEGLRGVDPVLERDFDEAAQRAEKALGL</sequence>
<protein>
    <submittedName>
        <fullName evidence="1">Guanosine-3',5'-bis(Diphosphate) 3'-pyrophosphohydrolase / GTP pyrophosphokinase, (P)ppGpp synthetase II</fullName>
        <ecNumber evidence="1">2.7.6.5</ecNumber>
        <ecNumber evidence="1">3.1.7.2</ecNumber>
    </submittedName>
</protein>
<dbReference type="SUPFAM" id="SSF109604">
    <property type="entry name" value="HD-domain/PDEase-like"/>
    <property type="match status" value="1"/>
</dbReference>
<name>A0A6J4NM64_9RHOB</name>
<dbReference type="InterPro" id="IPR052194">
    <property type="entry name" value="MESH1"/>
</dbReference>
<reference evidence="1" key="1">
    <citation type="submission" date="2020-02" db="EMBL/GenBank/DDBJ databases">
        <authorList>
            <person name="Meier V. D."/>
        </authorList>
    </citation>
    <scope>NUCLEOTIDE SEQUENCE</scope>
    <source>
        <strain evidence="1">AVDCRST_MAG15</strain>
    </source>
</reference>
<dbReference type="PANTHER" id="PTHR46246:SF1">
    <property type="entry name" value="GUANOSINE-3',5'-BIS(DIPHOSPHATE) 3'-PYROPHOSPHOHYDROLASE MESH1"/>
    <property type="match status" value="1"/>
</dbReference>
<gene>
    <name evidence="1" type="ORF">AVDCRST_MAG15-472</name>
</gene>
<keyword evidence="1" id="KW-0808">Transferase</keyword>